<evidence type="ECO:0000256" key="2">
    <source>
        <dbReference type="ARBA" id="ARBA00023125"/>
    </source>
</evidence>
<accession>A0A0H3J527</accession>
<dbReference type="RefSeq" id="WP_003444813.1">
    <property type="nucleotide sequence ID" value="NZ_ANZB01000005.1"/>
</dbReference>
<sequence length="139" mass="16378">MDKELERQIFKKIKYLNNLAVDKFSCIFNECIATGIQFCVLRNITEGITMTELRKSVDCVASNMTTLIKRMERDNLVYTEKNPDDRRETKVYLTEHGEKTLDLMEPEYKSFLSKLYSKLTDEEKNTLNHLLTKLIDKNK</sequence>
<reference evidence="6 7" key="3">
    <citation type="journal article" name="Genome Announc.">
        <title>Improved Draft Genome Sequence of Clostridium pasteurianum Strain ATCC 6013 (DSM 525) Using a Hybrid Next-Generation Sequencing Approach.</title>
        <authorList>
            <person name="Pyne M.E."/>
            <person name="Utturkar S."/>
            <person name="Brown S.D."/>
            <person name="Moo-Young M."/>
            <person name="Chung D.A."/>
            <person name="Chou C.P."/>
        </authorList>
    </citation>
    <scope>NUCLEOTIDE SEQUENCE [LARGE SCALE GENOMIC DNA]</scope>
    <source>
        <strain evidence="6 7">ATCC 6013</strain>
    </source>
</reference>
<name>A0A0H3J527_CLOPA</name>
<dbReference type="SUPFAM" id="SSF46785">
    <property type="entry name" value="Winged helix' DNA-binding domain"/>
    <property type="match status" value="1"/>
</dbReference>
<evidence type="ECO:0000313" key="7">
    <source>
        <dbReference type="Proteomes" id="UP000028042"/>
    </source>
</evidence>
<dbReference type="KEGG" id="cpat:CLPA_c09680"/>
<dbReference type="Gene3D" id="1.10.10.10">
    <property type="entry name" value="Winged helix-like DNA-binding domain superfamily/Winged helix DNA-binding domain"/>
    <property type="match status" value="1"/>
</dbReference>
<dbReference type="GeneID" id="93073167"/>
<dbReference type="eggNOG" id="COG1846">
    <property type="taxonomic scope" value="Bacteria"/>
</dbReference>
<keyword evidence="1" id="KW-0805">Transcription regulation</keyword>
<dbReference type="PANTHER" id="PTHR42756:SF1">
    <property type="entry name" value="TRANSCRIPTIONAL REPRESSOR OF EMRAB OPERON"/>
    <property type="match status" value="1"/>
</dbReference>
<dbReference type="InterPro" id="IPR000835">
    <property type="entry name" value="HTH_MarR-typ"/>
</dbReference>
<reference evidence="6" key="2">
    <citation type="submission" date="2015-10" db="EMBL/GenBank/DDBJ databases">
        <title>Improved Draft Genome Sequence of Clostridium pasteurianum Strain ATCC 6013 (DSM 525) Using a Hybrid Next-Generation Sequencing Approach.</title>
        <authorList>
            <person name="Pyne M.E."/>
            <person name="Utturkar S.M."/>
            <person name="Brown S.D."/>
            <person name="Moo-Young M."/>
            <person name="Chung D.A."/>
            <person name="Chou P.C."/>
        </authorList>
    </citation>
    <scope>NUCLEOTIDE SEQUENCE</scope>
    <source>
        <strain evidence="6">ATCC 6013</strain>
    </source>
</reference>
<dbReference type="KEGG" id="cpae:CPAST_c09680"/>
<dbReference type="PANTHER" id="PTHR42756">
    <property type="entry name" value="TRANSCRIPTIONAL REGULATOR, MARR"/>
    <property type="match status" value="1"/>
</dbReference>
<dbReference type="Proteomes" id="UP000030905">
    <property type="component" value="Chromosome"/>
</dbReference>
<protein>
    <submittedName>
        <fullName evidence="5">MarR family transcriptional regulator</fullName>
    </submittedName>
    <submittedName>
        <fullName evidence="6">Transcriptional regulator, MarR family</fullName>
    </submittedName>
</protein>
<dbReference type="Pfam" id="PF01047">
    <property type="entry name" value="MarR"/>
    <property type="match status" value="1"/>
</dbReference>
<feature type="domain" description="HTH marR-type" evidence="4">
    <location>
        <begin position="1"/>
        <end position="136"/>
    </location>
</feature>
<evidence type="ECO:0000313" key="6">
    <source>
        <dbReference type="EMBL" id="KRU12936.1"/>
    </source>
</evidence>
<reference evidence="5 8" key="1">
    <citation type="journal article" date="2015" name="Genome Announc.">
        <title>Complete Genome Sequence of the Nitrogen-Fixing and Solvent-Producing Clostridium pasteurianum DSM 525.</title>
        <authorList>
            <person name="Poehlein A."/>
            <person name="Grosse-Honebrink A."/>
            <person name="Zhang Y."/>
            <person name="Minton N.P."/>
            <person name="Daniel R."/>
        </authorList>
    </citation>
    <scope>NUCLEOTIDE SEQUENCE [LARGE SCALE GENOMIC DNA]</scope>
    <source>
        <strain evidence="5">DSM 525</strain>
        <strain evidence="8">DSM 525 / ATCC 6013</strain>
    </source>
</reference>
<keyword evidence="2" id="KW-0238">DNA-binding</keyword>
<dbReference type="EMBL" id="CP009268">
    <property type="protein sequence ID" value="AJA51056.1"/>
    <property type="molecule type" value="Genomic_DNA"/>
</dbReference>
<dbReference type="EMBL" id="JPGY02000001">
    <property type="protein sequence ID" value="KRU12936.1"/>
    <property type="molecule type" value="Genomic_DNA"/>
</dbReference>
<evidence type="ECO:0000259" key="4">
    <source>
        <dbReference type="PROSITE" id="PS50995"/>
    </source>
</evidence>
<organism evidence="5 8">
    <name type="scientific">Clostridium pasteurianum DSM 525 = ATCC 6013</name>
    <dbReference type="NCBI Taxonomy" id="1262449"/>
    <lineage>
        <taxon>Bacteria</taxon>
        <taxon>Bacillati</taxon>
        <taxon>Bacillota</taxon>
        <taxon>Clostridia</taxon>
        <taxon>Eubacteriales</taxon>
        <taxon>Clostridiaceae</taxon>
        <taxon>Clostridium</taxon>
    </lineage>
</organism>
<dbReference type="InterPro" id="IPR036388">
    <property type="entry name" value="WH-like_DNA-bd_sf"/>
</dbReference>
<gene>
    <name evidence="5" type="ORF">CLPA_c09680</name>
    <name evidence="6" type="ORF">CP6013_02184</name>
</gene>
<dbReference type="PROSITE" id="PS50995">
    <property type="entry name" value="HTH_MARR_2"/>
    <property type="match status" value="1"/>
</dbReference>
<dbReference type="AlphaFoldDB" id="A0A0H3J527"/>
<evidence type="ECO:0000256" key="3">
    <source>
        <dbReference type="ARBA" id="ARBA00023163"/>
    </source>
</evidence>
<evidence type="ECO:0000256" key="1">
    <source>
        <dbReference type="ARBA" id="ARBA00023015"/>
    </source>
</evidence>
<evidence type="ECO:0000313" key="8">
    <source>
        <dbReference type="Proteomes" id="UP000030905"/>
    </source>
</evidence>
<proteinExistence type="predicted"/>
<dbReference type="GO" id="GO:0003677">
    <property type="term" value="F:DNA binding"/>
    <property type="evidence" value="ECO:0007669"/>
    <property type="project" value="UniProtKB-KW"/>
</dbReference>
<keyword evidence="3" id="KW-0804">Transcription</keyword>
<dbReference type="PATRIC" id="fig|1262449.3.peg.2001"/>
<evidence type="ECO:0000313" key="5">
    <source>
        <dbReference type="EMBL" id="AJA51056.1"/>
    </source>
</evidence>
<dbReference type="SMART" id="SM00347">
    <property type="entry name" value="HTH_MARR"/>
    <property type="match status" value="1"/>
</dbReference>
<dbReference type="GO" id="GO:0003700">
    <property type="term" value="F:DNA-binding transcription factor activity"/>
    <property type="evidence" value="ECO:0007669"/>
    <property type="project" value="InterPro"/>
</dbReference>
<dbReference type="InterPro" id="IPR036390">
    <property type="entry name" value="WH_DNA-bd_sf"/>
</dbReference>
<dbReference type="Proteomes" id="UP000028042">
    <property type="component" value="Unassembled WGS sequence"/>
</dbReference>
<keyword evidence="8" id="KW-1185">Reference proteome</keyword>
<dbReference type="PRINTS" id="PR00598">
    <property type="entry name" value="HTHMARR"/>
</dbReference>